<organism evidence="2 3">
    <name type="scientific">Catenovulum maritimum</name>
    <dbReference type="NCBI Taxonomy" id="1513271"/>
    <lineage>
        <taxon>Bacteria</taxon>
        <taxon>Pseudomonadati</taxon>
        <taxon>Pseudomonadota</taxon>
        <taxon>Gammaproteobacteria</taxon>
        <taxon>Alteromonadales</taxon>
        <taxon>Alteromonadaceae</taxon>
        <taxon>Catenovulum</taxon>
    </lineage>
</organism>
<accession>A0A0J8H1H7</accession>
<dbReference type="RefSeq" id="WP_048688760.1">
    <property type="nucleotide sequence ID" value="NZ_KQ130482.1"/>
</dbReference>
<dbReference type="AlphaFoldDB" id="A0A0J8H1H7"/>
<dbReference type="Proteomes" id="UP000037600">
    <property type="component" value="Unassembled WGS sequence"/>
</dbReference>
<dbReference type="EMBL" id="LAZL01000002">
    <property type="protein sequence ID" value="KMT66878.1"/>
    <property type="molecule type" value="Genomic_DNA"/>
</dbReference>
<dbReference type="Pfam" id="PF13612">
    <property type="entry name" value="DDE_Tnp_1_3"/>
    <property type="match status" value="1"/>
</dbReference>
<reference evidence="2 3" key="1">
    <citation type="submission" date="2015-04" db="EMBL/GenBank/DDBJ databases">
        <title>Draft Genome Sequence of the Novel Agar-Digesting Marine Bacterium Q1.</title>
        <authorList>
            <person name="Li Y."/>
            <person name="Li D."/>
            <person name="Chen G."/>
            <person name="Du Z."/>
        </authorList>
    </citation>
    <scope>NUCLEOTIDE SEQUENCE [LARGE SCALE GENOMIC DNA]</scope>
    <source>
        <strain evidence="2 3">Q1</strain>
    </source>
</reference>
<comment type="caution">
    <text evidence="2">The sequence shown here is derived from an EMBL/GenBank/DDBJ whole genome shotgun (WGS) entry which is preliminary data.</text>
</comment>
<dbReference type="InterPro" id="IPR025668">
    <property type="entry name" value="Tnp_DDE_dom"/>
</dbReference>
<gene>
    <name evidence="2" type="ORF">XM47_01885</name>
</gene>
<sequence length="299" mass="34540">MDKLIETYCDVDDFCELFIEKWQTILISNGEMKRRRACRLSPAEVMTIIIHFHQSHYRDFKNYYLHYVCRQLKSYFPELLSYTRFLAVMPSVVIPMCSYLTSKLGKPTGIQFVDSTKIEVCHIIRAKRNKVFEGLAEHGKGTMGWSFGFKLHLIINHLGEIVALKLTKGNVDDRKPVAEMADSIFGKLYGDKGYISKALSGELLDKGVELLTTIRKNMKKKFISLWDRAILKKRFIIETVNDQLKNISYIEHSRHRSMHGFMLNLLGGLIAYCMKEDKPSLSLTPQEFELLETTNLVLA</sequence>
<evidence type="ECO:0000313" key="2">
    <source>
        <dbReference type="EMBL" id="KMT66878.1"/>
    </source>
</evidence>
<dbReference type="NCBIfam" id="NF033520">
    <property type="entry name" value="transpos_IS982"/>
    <property type="match status" value="1"/>
</dbReference>
<dbReference type="PATRIC" id="fig|1513271.3.peg.399"/>
<dbReference type="OrthoDB" id="5620529at2"/>
<evidence type="ECO:0000313" key="3">
    <source>
        <dbReference type="Proteomes" id="UP000037600"/>
    </source>
</evidence>
<keyword evidence="3" id="KW-1185">Reference proteome</keyword>
<feature type="domain" description="Transposase DDE" evidence="1">
    <location>
        <begin position="105"/>
        <end position="258"/>
    </location>
</feature>
<name>A0A0J8H1H7_9ALTE</name>
<proteinExistence type="predicted"/>
<evidence type="ECO:0000259" key="1">
    <source>
        <dbReference type="Pfam" id="PF13612"/>
    </source>
</evidence>
<protein>
    <submittedName>
        <fullName evidence="2">Transposase</fullName>
    </submittedName>
</protein>